<evidence type="ECO:0000313" key="2">
    <source>
        <dbReference type="EMBL" id="CAB4530334.1"/>
    </source>
</evidence>
<name>A0A6J6AV11_9ZZZZ</name>
<gene>
    <name evidence="2" type="ORF">UFOPK1358_00207</name>
</gene>
<dbReference type="InterPro" id="IPR011059">
    <property type="entry name" value="Metal-dep_hydrolase_composite"/>
</dbReference>
<dbReference type="Gene3D" id="3.20.20.140">
    <property type="entry name" value="Metal-dependent hydrolases"/>
    <property type="match status" value="2"/>
</dbReference>
<dbReference type="InterPro" id="IPR050378">
    <property type="entry name" value="Metallo-dep_Hydrolases_sf"/>
</dbReference>
<dbReference type="SUPFAM" id="SSF51556">
    <property type="entry name" value="Metallo-dependent hydrolases"/>
    <property type="match status" value="1"/>
</dbReference>
<proteinExistence type="predicted"/>
<feature type="domain" description="Amidohydrolase 3" evidence="1">
    <location>
        <begin position="58"/>
        <end position="561"/>
    </location>
</feature>
<dbReference type="SUPFAM" id="SSF51338">
    <property type="entry name" value="Composite domain of metallo-dependent hydrolases"/>
    <property type="match status" value="1"/>
</dbReference>
<accession>A0A6J6AV11</accession>
<dbReference type="GO" id="GO:0016812">
    <property type="term" value="F:hydrolase activity, acting on carbon-nitrogen (but not peptide) bonds, in cyclic amides"/>
    <property type="evidence" value="ECO:0007669"/>
    <property type="project" value="TreeGrafter"/>
</dbReference>
<dbReference type="GO" id="GO:0005829">
    <property type="term" value="C:cytosol"/>
    <property type="evidence" value="ECO:0007669"/>
    <property type="project" value="TreeGrafter"/>
</dbReference>
<dbReference type="InterPro" id="IPR013108">
    <property type="entry name" value="Amidohydro_3"/>
</dbReference>
<protein>
    <submittedName>
        <fullName evidence="2">Unannotated protein</fullName>
    </submittedName>
</protein>
<evidence type="ECO:0000259" key="1">
    <source>
        <dbReference type="Pfam" id="PF07969"/>
    </source>
</evidence>
<organism evidence="2">
    <name type="scientific">freshwater metagenome</name>
    <dbReference type="NCBI Taxonomy" id="449393"/>
    <lineage>
        <taxon>unclassified sequences</taxon>
        <taxon>metagenomes</taxon>
        <taxon>ecological metagenomes</taxon>
    </lineage>
</organism>
<sequence>MTLTDQGDVAVAYDVVITGGTVIDGTGAAARLADVAITGDRITAVGALPAEEITRAGRVIDATGRIVTPGFVDLHSHLDAQIGWDPTMSSSCWHGVTSVVMGNCGMTFAPVRPGQAELLATAMESVEDIPASCILAGLPWNWESYGEYLDTISNFPLGLNAGGYVGDVAVRLYVAGDAACEPDFQATEQQLQQMAAEVESAMQSGAFGYSISRSLFHRVRDGRNVPGTWSDPSEFFTIAASLKTLGRGVLESAPRYNFENSPGTRVAEELAWMAEISRELGRPFSFNLQQIRSLGDHFREVLELATEANATGAQLRPQITPRSVGVLFSFAANTLIDDLPSFQQLVGLDVAGRLAGIRDPQLRARLIEEGSSKPEGSFEIMYLMRAVGSSGSAQYVYADEDSIAGIARSRGVSPVEAYLDEMDRSDGRAIVNWPVMNEREDAIKEMVLSPVSILGLADAGAHATQIMDASQPTYFLSHWVRDEQVVSIEEGVRRLTSDTASFIGYRDRGVLTEGAFADLNVIDLEGLALETPEIVNDFPGGAPRFVQRARGIDHTIVNGQPFMEHGVHTGALAGRVLRSTD</sequence>
<dbReference type="PANTHER" id="PTHR11647:SF1">
    <property type="entry name" value="COLLAPSIN RESPONSE MEDIATOR PROTEIN"/>
    <property type="match status" value="1"/>
</dbReference>
<dbReference type="Pfam" id="PF07969">
    <property type="entry name" value="Amidohydro_3"/>
    <property type="match status" value="1"/>
</dbReference>
<reference evidence="2" key="1">
    <citation type="submission" date="2020-05" db="EMBL/GenBank/DDBJ databases">
        <authorList>
            <person name="Chiriac C."/>
            <person name="Salcher M."/>
            <person name="Ghai R."/>
            <person name="Kavagutti S V."/>
        </authorList>
    </citation>
    <scope>NUCLEOTIDE SEQUENCE</scope>
</reference>
<dbReference type="InterPro" id="IPR032466">
    <property type="entry name" value="Metal_Hydrolase"/>
</dbReference>
<dbReference type="AlphaFoldDB" id="A0A6J6AV11"/>
<dbReference type="PANTHER" id="PTHR11647">
    <property type="entry name" value="HYDRANTOINASE/DIHYDROPYRIMIDINASE FAMILY MEMBER"/>
    <property type="match status" value="1"/>
</dbReference>
<dbReference type="EMBL" id="CAEZSF010000010">
    <property type="protein sequence ID" value="CAB4530334.1"/>
    <property type="molecule type" value="Genomic_DNA"/>
</dbReference>